<dbReference type="STRING" id="706433.HMPREF9430_00867"/>
<accession>E7MMV0</accession>
<dbReference type="Proteomes" id="UP000004097">
    <property type="component" value="Unassembled WGS sequence"/>
</dbReference>
<organism evidence="1 2">
    <name type="scientific">Solobacterium moorei F0204</name>
    <dbReference type="NCBI Taxonomy" id="706433"/>
    <lineage>
        <taxon>Bacteria</taxon>
        <taxon>Bacillati</taxon>
        <taxon>Bacillota</taxon>
        <taxon>Erysipelotrichia</taxon>
        <taxon>Erysipelotrichales</taxon>
        <taxon>Erysipelotrichaceae</taxon>
        <taxon>Solobacterium</taxon>
    </lineage>
</organism>
<comment type="caution">
    <text evidence="1">The sequence shown here is derived from an EMBL/GenBank/DDBJ whole genome shotgun (WGS) entry which is preliminary data.</text>
</comment>
<evidence type="ECO:0000313" key="2">
    <source>
        <dbReference type="Proteomes" id="UP000004097"/>
    </source>
</evidence>
<evidence type="ECO:0000313" key="1">
    <source>
        <dbReference type="EMBL" id="EFW24599.1"/>
    </source>
</evidence>
<sequence length="50" mass="5755">MPVYVGIKNPDKDLSEFLIVITNKKVLICVFSINSYKIFVWIGLINKINI</sequence>
<keyword evidence="2" id="KW-1185">Reference proteome</keyword>
<dbReference type="EMBL" id="AECQ01000014">
    <property type="protein sequence ID" value="EFW24599.1"/>
    <property type="molecule type" value="Genomic_DNA"/>
</dbReference>
<reference evidence="1 2" key="1">
    <citation type="submission" date="2010-08" db="EMBL/GenBank/DDBJ databases">
        <authorList>
            <person name="Weinstock G."/>
            <person name="Sodergren E."/>
            <person name="Clifton S."/>
            <person name="Fulton L."/>
            <person name="Fulton B."/>
            <person name="Courtney L."/>
            <person name="Fronick C."/>
            <person name="Harrison M."/>
            <person name="Strong C."/>
            <person name="Farmer C."/>
            <person name="Delahaunty K."/>
            <person name="Markovic C."/>
            <person name="Hall O."/>
            <person name="Minx P."/>
            <person name="Tomlinson C."/>
            <person name="Mitreva M."/>
            <person name="Hou S."/>
            <person name="Chen J."/>
            <person name="Wollam A."/>
            <person name="Pepin K.H."/>
            <person name="Johnson M."/>
            <person name="Bhonagiri V."/>
            <person name="Zhang X."/>
            <person name="Suruliraj S."/>
            <person name="Warren W."/>
            <person name="Chinwalla A."/>
            <person name="Mardis E.R."/>
            <person name="Wilson R.K."/>
        </authorList>
    </citation>
    <scope>NUCLEOTIDE SEQUENCE [LARGE SCALE GENOMIC DNA]</scope>
    <source>
        <strain evidence="1 2">F0204</strain>
    </source>
</reference>
<dbReference type="AlphaFoldDB" id="E7MMV0"/>
<dbReference type="HOGENOM" id="CLU_3122729_0_0_9"/>
<proteinExistence type="predicted"/>
<gene>
    <name evidence="1" type="ORF">HMPREF9430_00867</name>
</gene>
<name>E7MMV0_9FIRM</name>
<protein>
    <submittedName>
        <fullName evidence="1">Uncharacterized protein</fullName>
    </submittedName>
</protein>